<organism evidence="5 6">
    <name type="scientific">Micromonas commoda (strain RCC299 / NOUM17 / CCMP2709)</name>
    <name type="common">Picoplanktonic green alga</name>
    <dbReference type="NCBI Taxonomy" id="296587"/>
    <lineage>
        <taxon>Eukaryota</taxon>
        <taxon>Viridiplantae</taxon>
        <taxon>Chlorophyta</taxon>
        <taxon>Mamiellophyceae</taxon>
        <taxon>Mamiellales</taxon>
        <taxon>Mamiellaceae</taxon>
        <taxon>Micromonas</taxon>
    </lineage>
</organism>
<evidence type="ECO:0000256" key="1">
    <source>
        <dbReference type="ARBA" id="ARBA00023110"/>
    </source>
</evidence>
<gene>
    <name evidence="5" type="ORF">MICPUN_76594</name>
</gene>
<dbReference type="PROSITE" id="PS00170">
    <property type="entry name" value="CSA_PPIASE_1"/>
    <property type="match status" value="1"/>
</dbReference>
<keyword evidence="2 3" id="KW-0413">Isomerase</keyword>
<dbReference type="Proteomes" id="UP000002009">
    <property type="component" value="Chromosome 2"/>
</dbReference>
<dbReference type="PRINTS" id="PR00153">
    <property type="entry name" value="CSAPPISMRASE"/>
</dbReference>
<dbReference type="InterPro" id="IPR029000">
    <property type="entry name" value="Cyclophilin-like_dom_sf"/>
</dbReference>
<evidence type="ECO:0000259" key="4">
    <source>
        <dbReference type="PROSITE" id="PS50072"/>
    </source>
</evidence>
<accession>C1E0K8</accession>
<dbReference type="InParanoid" id="C1E0K8"/>
<dbReference type="GeneID" id="8240774"/>
<comment type="function">
    <text evidence="3">PPIases accelerate the folding of proteins. It catalyzes the cis-trans isomerization of proline imidic peptide bonds in oligopeptides.</text>
</comment>
<dbReference type="AlphaFoldDB" id="C1E0K8"/>
<dbReference type="CDD" id="cd00317">
    <property type="entry name" value="cyclophilin"/>
    <property type="match status" value="1"/>
</dbReference>
<keyword evidence="1 3" id="KW-0697">Rotamase</keyword>
<evidence type="ECO:0000256" key="2">
    <source>
        <dbReference type="ARBA" id="ARBA00023235"/>
    </source>
</evidence>
<dbReference type="SUPFAM" id="SSF50891">
    <property type="entry name" value="Cyclophilin-like"/>
    <property type="match status" value="1"/>
</dbReference>
<dbReference type="EMBL" id="CP001323">
    <property type="protein sequence ID" value="ACO61317.1"/>
    <property type="molecule type" value="Genomic_DNA"/>
</dbReference>
<comment type="catalytic activity">
    <reaction evidence="3">
        <text>[protein]-peptidylproline (omega=180) = [protein]-peptidylproline (omega=0)</text>
        <dbReference type="Rhea" id="RHEA:16237"/>
        <dbReference type="Rhea" id="RHEA-COMP:10747"/>
        <dbReference type="Rhea" id="RHEA-COMP:10748"/>
        <dbReference type="ChEBI" id="CHEBI:83833"/>
        <dbReference type="ChEBI" id="CHEBI:83834"/>
        <dbReference type="EC" id="5.2.1.8"/>
    </reaction>
</comment>
<dbReference type="InterPro" id="IPR044666">
    <property type="entry name" value="Cyclophilin_A-like"/>
</dbReference>
<dbReference type="PROSITE" id="PS50072">
    <property type="entry name" value="CSA_PPIASE_2"/>
    <property type="match status" value="1"/>
</dbReference>
<dbReference type="InterPro" id="IPR020892">
    <property type="entry name" value="Cyclophilin-type_PPIase_CS"/>
</dbReference>
<protein>
    <recommendedName>
        <fullName evidence="3">Peptidyl-prolyl cis-trans isomerase</fullName>
        <shortName evidence="3">PPIase</shortName>
        <ecNumber evidence="3">5.2.1.8</ecNumber>
    </recommendedName>
</protein>
<dbReference type="PIRSF" id="PIRSF001467">
    <property type="entry name" value="Peptidylpro_ismrse"/>
    <property type="match status" value="1"/>
</dbReference>
<sequence>VFDTSMGTFEAEIFMDKMPITASNFVDLANSGFYDGLHFHRVIDGFMLQFGCPNSSDPQSPRAGTGGPKGGSSFECQGKTIKRDAGGNIPDELIDKTSNLPGTLSMANTGQPNSGGSQFFVNTVHNSFLDWFDGQTPSQHPVFGKVTSGMDVVNKIGKTKTDRRDAPVTPVKMNSLKI</sequence>
<dbReference type="GO" id="GO:0003755">
    <property type="term" value="F:peptidyl-prolyl cis-trans isomerase activity"/>
    <property type="evidence" value="ECO:0007669"/>
    <property type="project" value="UniProtKB-UniRule"/>
</dbReference>
<evidence type="ECO:0000313" key="6">
    <source>
        <dbReference type="Proteomes" id="UP000002009"/>
    </source>
</evidence>
<dbReference type="eggNOG" id="KOG0881">
    <property type="taxonomic scope" value="Eukaryota"/>
</dbReference>
<dbReference type="InterPro" id="IPR024936">
    <property type="entry name" value="Cyclophilin-type_PPIase"/>
</dbReference>
<dbReference type="RefSeq" id="XP_002500059.1">
    <property type="nucleotide sequence ID" value="XM_002500013.1"/>
</dbReference>
<feature type="non-terminal residue" evidence="5">
    <location>
        <position position="178"/>
    </location>
</feature>
<dbReference type="PANTHER" id="PTHR45625">
    <property type="entry name" value="PEPTIDYL-PROLYL CIS-TRANS ISOMERASE-RELATED"/>
    <property type="match status" value="1"/>
</dbReference>
<dbReference type="Pfam" id="PF00160">
    <property type="entry name" value="Pro_isomerase"/>
    <property type="match status" value="1"/>
</dbReference>
<name>C1E0K8_MICCC</name>
<feature type="non-terminal residue" evidence="5">
    <location>
        <position position="1"/>
    </location>
</feature>
<feature type="domain" description="PPIase cyclophilin-type" evidence="4">
    <location>
        <begin position="1"/>
        <end position="178"/>
    </location>
</feature>
<evidence type="ECO:0000313" key="5">
    <source>
        <dbReference type="EMBL" id="ACO61317.1"/>
    </source>
</evidence>
<dbReference type="InterPro" id="IPR002130">
    <property type="entry name" value="Cyclophilin-type_PPIase_dom"/>
</dbReference>
<dbReference type="OrthoDB" id="271386at2759"/>
<evidence type="ECO:0000256" key="3">
    <source>
        <dbReference type="RuleBase" id="RU363019"/>
    </source>
</evidence>
<proteinExistence type="inferred from homology"/>
<dbReference type="STRING" id="296587.C1E0K8"/>
<dbReference type="KEGG" id="mis:MICPUN_76594"/>
<dbReference type="Gene3D" id="2.40.100.10">
    <property type="entry name" value="Cyclophilin-like"/>
    <property type="match status" value="1"/>
</dbReference>
<dbReference type="OMA" id="WDSLTFN"/>
<reference evidence="5 6" key="1">
    <citation type="journal article" date="2009" name="Science">
        <title>Green evolution and dynamic adaptations revealed by genomes of the marine picoeukaryotes Micromonas.</title>
        <authorList>
            <person name="Worden A.Z."/>
            <person name="Lee J.H."/>
            <person name="Mock T."/>
            <person name="Rouze P."/>
            <person name="Simmons M.P."/>
            <person name="Aerts A.L."/>
            <person name="Allen A.E."/>
            <person name="Cuvelier M.L."/>
            <person name="Derelle E."/>
            <person name="Everett M.V."/>
            <person name="Foulon E."/>
            <person name="Grimwood J."/>
            <person name="Gundlach H."/>
            <person name="Henrissat B."/>
            <person name="Napoli C."/>
            <person name="McDonald S.M."/>
            <person name="Parker M.S."/>
            <person name="Rombauts S."/>
            <person name="Salamov A."/>
            <person name="Von Dassow P."/>
            <person name="Badger J.H."/>
            <person name="Coutinho P.M."/>
            <person name="Demir E."/>
            <person name="Dubchak I."/>
            <person name="Gentemann C."/>
            <person name="Eikrem W."/>
            <person name="Gready J.E."/>
            <person name="John U."/>
            <person name="Lanier W."/>
            <person name="Lindquist E.A."/>
            <person name="Lucas S."/>
            <person name="Mayer K.F."/>
            <person name="Moreau H."/>
            <person name="Not F."/>
            <person name="Otillar R."/>
            <person name="Panaud O."/>
            <person name="Pangilinan J."/>
            <person name="Paulsen I."/>
            <person name="Piegu B."/>
            <person name="Poliakov A."/>
            <person name="Robbens S."/>
            <person name="Schmutz J."/>
            <person name="Toulza E."/>
            <person name="Wyss T."/>
            <person name="Zelensky A."/>
            <person name="Zhou K."/>
            <person name="Armbrust E.V."/>
            <person name="Bhattacharya D."/>
            <person name="Goodenough U.W."/>
            <person name="Van de Peer Y."/>
            <person name="Grigoriev I.V."/>
        </authorList>
    </citation>
    <scope>NUCLEOTIDE SEQUENCE [LARGE SCALE GENOMIC DNA]</scope>
    <source>
        <strain evidence="6">RCC299 / NOUM17</strain>
    </source>
</reference>
<comment type="similarity">
    <text evidence="3">Belongs to the cyclophilin-type PPIase family.</text>
</comment>
<dbReference type="GO" id="GO:0006457">
    <property type="term" value="P:protein folding"/>
    <property type="evidence" value="ECO:0007669"/>
    <property type="project" value="InterPro"/>
</dbReference>
<dbReference type="PANTHER" id="PTHR45625:SF4">
    <property type="entry name" value="PEPTIDYLPROLYL ISOMERASE DOMAIN AND WD REPEAT-CONTAINING PROTEIN 1"/>
    <property type="match status" value="1"/>
</dbReference>
<keyword evidence="6" id="KW-1185">Reference proteome</keyword>
<dbReference type="EC" id="5.2.1.8" evidence="3"/>